<dbReference type="Gene3D" id="3.30.559.30">
    <property type="entry name" value="Nonribosomal peptide synthetase, condensation domain"/>
    <property type="match status" value="1"/>
</dbReference>
<organism evidence="1 2">
    <name type="scientific">Streptomyces microflavus</name>
    <name type="common">Streptomyces lipmanii</name>
    <dbReference type="NCBI Taxonomy" id="1919"/>
    <lineage>
        <taxon>Bacteria</taxon>
        <taxon>Bacillati</taxon>
        <taxon>Actinomycetota</taxon>
        <taxon>Actinomycetes</taxon>
        <taxon>Kitasatosporales</taxon>
        <taxon>Streptomycetaceae</taxon>
        <taxon>Streptomyces</taxon>
    </lineage>
</organism>
<sequence>AEAVSSVRDAAQSDLTFSFAEQDGRLLAVAEYSTDLFDRETVERMSRHWLELASAVAGEGARRALCQVELVGGRERETLVE</sequence>
<comment type="caution">
    <text evidence="1">The sequence shown here is derived from an EMBL/GenBank/DDBJ whole genome shotgun (WGS) entry which is preliminary data.</text>
</comment>
<dbReference type="SUPFAM" id="SSF52777">
    <property type="entry name" value="CoA-dependent acyltransferases"/>
    <property type="match status" value="1"/>
</dbReference>
<feature type="non-terminal residue" evidence="1">
    <location>
        <position position="1"/>
    </location>
</feature>
<evidence type="ECO:0000313" key="1">
    <source>
        <dbReference type="EMBL" id="NEB69942.1"/>
    </source>
</evidence>
<proteinExistence type="predicted"/>
<dbReference type="EMBL" id="JAAGME010000974">
    <property type="protein sequence ID" value="NEB69942.1"/>
    <property type="molecule type" value="Genomic_DNA"/>
</dbReference>
<accession>A0A6N9VEQ8</accession>
<evidence type="ECO:0000313" key="2">
    <source>
        <dbReference type="Proteomes" id="UP000471648"/>
    </source>
</evidence>
<reference evidence="1 2" key="1">
    <citation type="submission" date="2020-01" db="EMBL/GenBank/DDBJ databases">
        <title>Insect and environment-associated Actinomycetes.</title>
        <authorList>
            <person name="Currrie C."/>
            <person name="Chevrette M."/>
            <person name="Carlson C."/>
            <person name="Stubbendieck R."/>
            <person name="Wendt-Pienkowski E."/>
        </authorList>
    </citation>
    <scope>NUCLEOTIDE SEQUENCE [LARGE SCALE GENOMIC DNA]</scope>
    <source>
        <strain evidence="1 2">SID14438</strain>
    </source>
</reference>
<name>A0A6N9VEQ8_STRMI</name>
<dbReference type="RefSeq" id="WP_164358009.1">
    <property type="nucleotide sequence ID" value="NZ_JAAGME010000974.1"/>
</dbReference>
<gene>
    <name evidence="1" type="ORF">G3I39_23230</name>
</gene>
<dbReference type="AlphaFoldDB" id="A0A6N9VEQ8"/>
<protein>
    <recommendedName>
        <fullName evidence="3">Condensation domain-containing protein</fullName>
    </recommendedName>
</protein>
<feature type="non-terminal residue" evidence="1">
    <location>
        <position position="81"/>
    </location>
</feature>
<dbReference type="Proteomes" id="UP000471648">
    <property type="component" value="Unassembled WGS sequence"/>
</dbReference>
<evidence type="ECO:0008006" key="3">
    <source>
        <dbReference type="Google" id="ProtNLM"/>
    </source>
</evidence>